<dbReference type="EMBL" id="SJOL01009509">
    <property type="protein sequence ID" value="TGZ57115.1"/>
    <property type="molecule type" value="Genomic_DNA"/>
</dbReference>
<keyword evidence="12 16" id="KW-0333">Golgi apparatus</keyword>
<feature type="domain" description="Ricin B lectin" evidence="17">
    <location>
        <begin position="467"/>
        <end position="583"/>
    </location>
</feature>
<evidence type="ECO:0000256" key="13">
    <source>
        <dbReference type="ARBA" id="ARBA00023136"/>
    </source>
</evidence>
<comment type="subcellular location">
    <subcellularLocation>
        <location evidence="2 16">Golgi apparatus membrane</location>
        <topology evidence="2 16">Single-pass type II membrane protein</topology>
    </subcellularLocation>
</comment>
<dbReference type="UniPathway" id="UPA00378"/>
<gene>
    <name evidence="18" type="ORF">CRM22_010010</name>
</gene>
<dbReference type="SUPFAM" id="SSF53448">
    <property type="entry name" value="Nucleotide-diphospho-sugar transferases"/>
    <property type="match status" value="1"/>
</dbReference>
<evidence type="ECO:0000256" key="14">
    <source>
        <dbReference type="ARBA" id="ARBA00023157"/>
    </source>
</evidence>
<organism evidence="18 19">
    <name type="scientific">Opisthorchis felineus</name>
    <dbReference type="NCBI Taxonomy" id="147828"/>
    <lineage>
        <taxon>Eukaryota</taxon>
        <taxon>Metazoa</taxon>
        <taxon>Spiralia</taxon>
        <taxon>Lophotrochozoa</taxon>
        <taxon>Platyhelminthes</taxon>
        <taxon>Trematoda</taxon>
        <taxon>Digenea</taxon>
        <taxon>Opisthorchiida</taxon>
        <taxon>Opisthorchiata</taxon>
        <taxon>Opisthorchiidae</taxon>
        <taxon>Opisthorchis</taxon>
    </lineage>
</organism>
<comment type="caution">
    <text evidence="18">The sequence shown here is derived from an EMBL/GenBank/DDBJ whole genome shotgun (WGS) entry which is preliminary data.</text>
</comment>
<keyword evidence="6 16" id="KW-0808">Transferase</keyword>
<evidence type="ECO:0000256" key="7">
    <source>
        <dbReference type="ARBA" id="ARBA00022692"/>
    </source>
</evidence>
<evidence type="ECO:0000256" key="1">
    <source>
        <dbReference type="ARBA" id="ARBA00001936"/>
    </source>
</evidence>
<name>A0A4S2L2X7_OPIFE</name>
<evidence type="ECO:0000256" key="3">
    <source>
        <dbReference type="ARBA" id="ARBA00004922"/>
    </source>
</evidence>
<evidence type="ECO:0000256" key="10">
    <source>
        <dbReference type="ARBA" id="ARBA00022968"/>
    </source>
</evidence>
<evidence type="ECO:0000259" key="17">
    <source>
        <dbReference type="SMART" id="SM00458"/>
    </source>
</evidence>
<proteinExistence type="inferred from homology"/>
<protein>
    <recommendedName>
        <fullName evidence="16">Polypeptide N-acetylgalactosaminyltransferase</fullName>
        <ecNumber evidence="16">2.4.1.-</ecNumber>
    </recommendedName>
    <alternativeName>
        <fullName evidence="16">Protein-UDP acetylgalactosaminyltransferase</fullName>
    </alternativeName>
</protein>
<dbReference type="Gene3D" id="3.90.550.10">
    <property type="entry name" value="Spore Coat Polysaccharide Biosynthesis Protein SpsA, Chain A"/>
    <property type="match status" value="1"/>
</dbReference>
<comment type="similarity">
    <text evidence="4 16">Belongs to the glycosyltransferase 2 family. GalNAc-T subfamily.</text>
</comment>
<evidence type="ECO:0000256" key="6">
    <source>
        <dbReference type="ARBA" id="ARBA00022679"/>
    </source>
</evidence>
<dbReference type="GO" id="GO:0046872">
    <property type="term" value="F:metal ion binding"/>
    <property type="evidence" value="ECO:0007669"/>
    <property type="project" value="UniProtKB-KW"/>
</dbReference>
<comment type="pathway">
    <text evidence="3 16">Protein modification; protein glycosylation.</text>
</comment>
<evidence type="ECO:0000256" key="12">
    <source>
        <dbReference type="ARBA" id="ARBA00023034"/>
    </source>
</evidence>
<reference evidence="18 19" key="1">
    <citation type="journal article" date="2019" name="BMC Genomics">
        <title>New insights from Opisthorchis felineus genome: update on genomics of the epidemiologically important liver flukes.</title>
        <authorList>
            <person name="Ershov N.I."/>
            <person name="Mordvinov V.A."/>
            <person name="Prokhortchouk E.B."/>
            <person name="Pakharukova M.Y."/>
            <person name="Gunbin K.V."/>
            <person name="Ustyantsev K."/>
            <person name="Genaev M.A."/>
            <person name="Blinov A.G."/>
            <person name="Mazur A."/>
            <person name="Boulygina E."/>
            <person name="Tsygankova S."/>
            <person name="Khrameeva E."/>
            <person name="Chekanov N."/>
            <person name="Fan G."/>
            <person name="Xiao A."/>
            <person name="Zhang H."/>
            <person name="Xu X."/>
            <person name="Yang H."/>
            <person name="Solovyev V."/>
            <person name="Lee S.M."/>
            <person name="Liu X."/>
            <person name="Afonnikov D.A."/>
            <person name="Skryabin K.G."/>
        </authorList>
    </citation>
    <scope>NUCLEOTIDE SEQUENCE [LARGE SCALE GENOMIC DNA]</scope>
    <source>
        <strain evidence="18">AK-0245</strain>
        <tissue evidence="18">Whole organism</tissue>
    </source>
</reference>
<keyword evidence="19" id="KW-1185">Reference proteome</keyword>
<evidence type="ECO:0000313" key="19">
    <source>
        <dbReference type="Proteomes" id="UP000308267"/>
    </source>
</evidence>
<evidence type="ECO:0000256" key="11">
    <source>
        <dbReference type="ARBA" id="ARBA00022989"/>
    </source>
</evidence>
<dbReference type="Pfam" id="PF00535">
    <property type="entry name" value="Glycos_transf_2"/>
    <property type="match status" value="1"/>
</dbReference>
<evidence type="ECO:0000256" key="4">
    <source>
        <dbReference type="ARBA" id="ARBA00005680"/>
    </source>
</evidence>
<evidence type="ECO:0000313" key="18">
    <source>
        <dbReference type="EMBL" id="TGZ57115.1"/>
    </source>
</evidence>
<dbReference type="AlphaFoldDB" id="A0A4S2L2X7"/>
<dbReference type="GO" id="GO:0004653">
    <property type="term" value="F:polypeptide N-acetylgalactosaminyltransferase activity"/>
    <property type="evidence" value="ECO:0007669"/>
    <property type="project" value="TreeGrafter"/>
</dbReference>
<dbReference type="InterPro" id="IPR035992">
    <property type="entry name" value="Ricin_B-like_lectins"/>
</dbReference>
<keyword evidence="5 16" id="KW-0328">Glycosyltransferase</keyword>
<dbReference type="Pfam" id="PF00652">
    <property type="entry name" value="Ricin_B_lectin"/>
    <property type="match status" value="1"/>
</dbReference>
<dbReference type="FunFam" id="3.90.550.10:FF:000021">
    <property type="entry name" value="Polypeptide N-acetylgalactosaminyltransferase"/>
    <property type="match status" value="1"/>
</dbReference>
<keyword evidence="11" id="KW-1133">Transmembrane helix</keyword>
<dbReference type="GO" id="GO:0000139">
    <property type="term" value="C:Golgi membrane"/>
    <property type="evidence" value="ECO:0007669"/>
    <property type="project" value="UniProtKB-SubCell"/>
</dbReference>
<dbReference type="Gene3D" id="2.80.10.50">
    <property type="match status" value="1"/>
</dbReference>
<dbReference type="CDD" id="cd23462">
    <property type="entry name" value="beta-trefoil_Ricin_Pgant9-like"/>
    <property type="match status" value="1"/>
</dbReference>
<dbReference type="GO" id="GO:0030246">
    <property type="term" value="F:carbohydrate binding"/>
    <property type="evidence" value="ECO:0007669"/>
    <property type="project" value="UniProtKB-KW"/>
</dbReference>
<keyword evidence="7" id="KW-0812">Transmembrane</keyword>
<evidence type="ECO:0000256" key="9">
    <source>
        <dbReference type="ARBA" id="ARBA00022734"/>
    </source>
</evidence>
<dbReference type="PANTHER" id="PTHR11675">
    <property type="entry name" value="N-ACETYLGALACTOSAMINYLTRANSFERASE"/>
    <property type="match status" value="1"/>
</dbReference>
<dbReference type="PANTHER" id="PTHR11675:SF131">
    <property type="entry name" value="POLYPEPTIDE N-ACETYLGALACTOSAMINYLTRANSFERASE 9-RELATED"/>
    <property type="match status" value="1"/>
</dbReference>
<evidence type="ECO:0000256" key="16">
    <source>
        <dbReference type="RuleBase" id="RU361242"/>
    </source>
</evidence>
<dbReference type="EC" id="2.4.1.-" evidence="16"/>
<dbReference type="InterPro" id="IPR001173">
    <property type="entry name" value="Glyco_trans_2-like"/>
</dbReference>
<comment type="cofactor">
    <cofactor evidence="1 16">
        <name>Mn(2+)</name>
        <dbReference type="ChEBI" id="CHEBI:29035"/>
    </cofactor>
</comment>
<keyword evidence="9 16" id="KW-0430">Lectin</keyword>
<dbReference type="SMART" id="SM00458">
    <property type="entry name" value="RICIN"/>
    <property type="match status" value="1"/>
</dbReference>
<dbReference type="InterPro" id="IPR045885">
    <property type="entry name" value="GalNAc-T"/>
</dbReference>
<keyword evidence="10" id="KW-0735">Signal-anchor</keyword>
<dbReference type="STRING" id="147828.A0A4S2L2X7"/>
<evidence type="ECO:0000256" key="8">
    <source>
        <dbReference type="ARBA" id="ARBA00022723"/>
    </source>
</evidence>
<evidence type="ECO:0000256" key="2">
    <source>
        <dbReference type="ARBA" id="ARBA00004323"/>
    </source>
</evidence>
<dbReference type="PROSITE" id="PS50231">
    <property type="entry name" value="RICIN_B_LECTIN"/>
    <property type="match status" value="1"/>
</dbReference>
<keyword evidence="8" id="KW-0479">Metal-binding</keyword>
<dbReference type="SUPFAM" id="SSF50370">
    <property type="entry name" value="Ricin B-like lectins"/>
    <property type="match status" value="1"/>
</dbReference>
<dbReference type="CDD" id="cd02510">
    <property type="entry name" value="pp-GalNAc-T"/>
    <property type="match status" value="1"/>
</dbReference>
<sequence>MRLYWHWRRSILVLLPLVLFVIVIIHHSPSGTRSLAGDDLPPNGVFHVPPPPEAPDSLGKVPVLARPKELSGLIPSYPPPKSDQNSVGPGEGAVPYLVNRSALSVEEQAKYDKGFQDNAFNQYASDRISVRRYIPDFRNGACKTQSFSSNLPRTAVIICFHNEAWSALLRSVHSVLDYSPKELLQEIILVDDFSSRDYLKEPLEIYMRQLPVVKIVRTKRREGLIRARMVGTNASTAEVLTYLDSHIECTPGWLEPLLERIKASKSNVVIPIIEIINDQDLSIKATQETSVQVGGFDWSLTFTWHLPPKRDQIRPGAPYSPIMSPTMAGGLFAIHRDFFAYLGYYDEEMEVWGGENLELSFKTWMCGGQLETVVCSHVGHIFRSRSPYSWESKRASPVKFNLVRLAETWLDDYKYLYYDSLNFDLGDYGDISSRKAIRERNSCKSFQWYLDTIYPELFLPTRALASGDIENMASSHCVDGAFNDKIPDNLVKLYPCHRQKGNQLWFYTDKNEIRRHDACFDGNIKPGHVGLFSCHGLGGTQFFEYTSDNLIKHNSKCLEPNSDFSDLVLSPCTGSPRQQWKFAREPYQPRKT</sequence>
<dbReference type="InterPro" id="IPR029044">
    <property type="entry name" value="Nucleotide-diphossugar_trans"/>
</dbReference>
<dbReference type="OrthoDB" id="6119243at2759"/>
<keyword evidence="14 16" id="KW-1015">Disulfide bond</keyword>
<accession>A0A4S2L2X7</accession>
<dbReference type="GO" id="GO:0006493">
    <property type="term" value="P:protein O-linked glycosylation"/>
    <property type="evidence" value="ECO:0007669"/>
    <property type="project" value="UniProtKB-ARBA"/>
</dbReference>
<keyword evidence="13" id="KW-0472">Membrane</keyword>
<evidence type="ECO:0000256" key="5">
    <source>
        <dbReference type="ARBA" id="ARBA00022676"/>
    </source>
</evidence>
<keyword evidence="15 16" id="KW-0464">Manganese</keyword>
<dbReference type="InterPro" id="IPR000772">
    <property type="entry name" value="Ricin_B_lectin"/>
</dbReference>
<dbReference type="Proteomes" id="UP000308267">
    <property type="component" value="Unassembled WGS sequence"/>
</dbReference>
<evidence type="ECO:0000256" key="15">
    <source>
        <dbReference type="ARBA" id="ARBA00023211"/>
    </source>
</evidence>